<protein>
    <recommendedName>
        <fullName evidence="3">histidine kinase</fullName>
        <ecNumber evidence="3">2.7.13.3</ecNumber>
    </recommendedName>
</protein>
<dbReference type="Gene3D" id="1.10.287.130">
    <property type="match status" value="1"/>
</dbReference>
<dbReference type="SMART" id="SM00387">
    <property type="entry name" value="HATPase_c"/>
    <property type="match status" value="1"/>
</dbReference>
<dbReference type="InterPro" id="IPR036097">
    <property type="entry name" value="HisK_dim/P_sf"/>
</dbReference>
<keyword evidence="9" id="KW-0902">Two-component regulatory system</keyword>
<dbReference type="EMBL" id="WXEW01000001">
    <property type="protein sequence ID" value="NAS20590.1"/>
    <property type="molecule type" value="Genomic_DNA"/>
</dbReference>
<organism evidence="14 15">
    <name type="scientific">Herbidospora solisilvae</name>
    <dbReference type="NCBI Taxonomy" id="2696284"/>
    <lineage>
        <taxon>Bacteria</taxon>
        <taxon>Bacillati</taxon>
        <taxon>Actinomycetota</taxon>
        <taxon>Actinomycetes</taxon>
        <taxon>Streptosporangiales</taxon>
        <taxon>Streptosporangiaceae</taxon>
        <taxon>Herbidospora</taxon>
    </lineage>
</organism>
<dbReference type="GO" id="GO:0000155">
    <property type="term" value="F:phosphorelay sensor kinase activity"/>
    <property type="evidence" value="ECO:0007669"/>
    <property type="project" value="InterPro"/>
</dbReference>
<feature type="domain" description="Histidine kinase" evidence="12">
    <location>
        <begin position="242"/>
        <end position="448"/>
    </location>
</feature>
<evidence type="ECO:0000256" key="9">
    <source>
        <dbReference type="ARBA" id="ARBA00023012"/>
    </source>
</evidence>
<dbReference type="AlphaFoldDB" id="A0A7C9MXV3"/>
<evidence type="ECO:0000313" key="15">
    <source>
        <dbReference type="Proteomes" id="UP000479526"/>
    </source>
</evidence>
<keyword evidence="10 11" id="KW-0472">Membrane</keyword>
<dbReference type="EC" id="2.7.13.3" evidence="3"/>
<evidence type="ECO:0000256" key="7">
    <source>
        <dbReference type="ARBA" id="ARBA00022777"/>
    </source>
</evidence>
<proteinExistence type="predicted"/>
<dbReference type="Gene3D" id="3.30.565.10">
    <property type="entry name" value="Histidine kinase-like ATPase, C-terminal domain"/>
    <property type="match status" value="1"/>
</dbReference>
<evidence type="ECO:0000256" key="4">
    <source>
        <dbReference type="ARBA" id="ARBA00022553"/>
    </source>
</evidence>
<dbReference type="PROSITE" id="PS51257">
    <property type="entry name" value="PROKAR_LIPOPROTEIN"/>
    <property type="match status" value="1"/>
</dbReference>
<dbReference type="SMART" id="SM00304">
    <property type="entry name" value="HAMP"/>
    <property type="match status" value="1"/>
</dbReference>
<accession>A0A7C9MXV3</accession>
<dbReference type="Proteomes" id="UP000479526">
    <property type="component" value="Unassembled WGS sequence"/>
</dbReference>
<keyword evidence="15" id="KW-1185">Reference proteome</keyword>
<evidence type="ECO:0000256" key="3">
    <source>
        <dbReference type="ARBA" id="ARBA00012438"/>
    </source>
</evidence>
<evidence type="ECO:0000256" key="1">
    <source>
        <dbReference type="ARBA" id="ARBA00000085"/>
    </source>
</evidence>
<dbReference type="SMART" id="SM00388">
    <property type="entry name" value="HisKA"/>
    <property type="match status" value="1"/>
</dbReference>
<dbReference type="InterPro" id="IPR005467">
    <property type="entry name" value="His_kinase_dom"/>
</dbReference>
<evidence type="ECO:0000259" key="12">
    <source>
        <dbReference type="PROSITE" id="PS50109"/>
    </source>
</evidence>
<evidence type="ECO:0000259" key="13">
    <source>
        <dbReference type="PROSITE" id="PS50885"/>
    </source>
</evidence>
<dbReference type="InterPro" id="IPR003660">
    <property type="entry name" value="HAMP_dom"/>
</dbReference>
<dbReference type="GO" id="GO:0005886">
    <property type="term" value="C:plasma membrane"/>
    <property type="evidence" value="ECO:0007669"/>
    <property type="project" value="UniProtKB-SubCell"/>
</dbReference>
<keyword evidence="7 14" id="KW-0418">Kinase</keyword>
<dbReference type="CDD" id="cd00075">
    <property type="entry name" value="HATPase"/>
    <property type="match status" value="1"/>
</dbReference>
<dbReference type="PRINTS" id="PR00344">
    <property type="entry name" value="BCTRLSENSOR"/>
</dbReference>
<dbReference type="CDD" id="cd00082">
    <property type="entry name" value="HisKA"/>
    <property type="match status" value="1"/>
</dbReference>
<comment type="caution">
    <text evidence="14">The sequence shown here is derived from an EMBL/GenBank/DDBJ whole genome shotgun (WGS) entry which is preliminary data.</text>
</comment>
<dbReference type="SUPFAM" id="SSF55874">
    <property type="entry name" value="ATPase domain of HSP90 chaperone/DNA topoisomerase II/histidine kinase"/>
    <property type="match status" value="1"/>
</dbReference>
<reference evidence="14 15" key="1">
    <citation type="submission" date="2020-01" db="EMBL/GenBank/DDBJ databases">
        <title>Herbidospora sp. NEAU-GS84 nov., a novel actinomycete isolated from soil.</title>
        <authorList>
            <person name="Han L."/>
        </authorList>
    </citation>
    <scope>NUCLEOTIDE SEQUENCE [LARGE SCALE GENOMIC DNA]</scope>
    <source>
        <strain evidence="14 15">NEAU-GS84</strain>
    </source>
</reference>
<evidence type="ECO:0000256" key="2">
    <source>
        <dbReference type="ARBA" id="ARBA00004236"/>
    </source>
</evidence>
<feature type="transmembrane region" description="Helical" evidence="11">
    <location>
        <begin position="157"/>
        <end position="180"/>
    </location>
</feature>
<gene>
    <name evidence="14" type="ORF">GT755_02695</name>
</gene>
<sequence>MRSPRQWSVRLRLTIWATAAATLACAVTVGFVLDSNHEARMSDQLRDVYSADLRVLHKLTGKSVVPPVLPDEGPTAMQVVDSSGKIVSANARMVGQPRMAYFVPPRRPGAMDEVVCDVPSFPDRCLTVAAMWITTPSGPLIAYGGEPAHPWYGDGTFAAILISGALIWLILVAVGTDFLVGRALRPVVDIASELTEITERNPGRRVPVPAHHDEIRYLATTVNRTLRLLEDAIERERRFTSDVSHDLRTPITGARLRLEEALTDPDVDWPGTARELLNDMERQQALAEDILTLARMGSDRLPPQAPADLGQLARREIERRPHGRVPIETDLEPDVIVFCDRLLISRLMANLLDNAQRHAATRITVAVRTEEGTGVLVVADDGAGIAPEFRELVFERFARLPESRELDPKGTGLGLAICREIAQAHQGSLTVEDSARGACMVLRLPLHSEPPSAQEGFPMI</sequence>
<dbReference type="RefSeq" id="WP_161478075.1">
    <property type="nucleotide sequence ID" value="NZ_WXEW01000001.1"/>
</dbReference>
<name>A0A7C9MXV3_9ACTN</name>
<evidence type="ECO:0000256" key="10">
    <source>
        <dbReference type="ARBA" id="ARBA00023136"/>
    </source>
</evidence>
<dbReference type="InterPro" id="IPR003594">
    <property type="entry name" value="HATPase_dom"/>
</dbReference>
<keyword evidence="8 11" id="KW-1133">Transmembrane helix</keyword>
<dbReference type="InterPro" id="IPR050428">
    <property type="entry name" value="TCS_sensor_his_kinase"/>
</dbReference>
<evidence type="ECO:0000256" key="5">
    <source>
        <dbReference type="ARBA" id="ARBA00022679"/>
    </source>
</evidence>
<evidence type="ECO:0000256" key="8">
    <source>
        <dbReference type="ARBA" id="ARBA00022989"/>
    </source>
</evidence>
<keyword evidence="5" id="KW-0808">Transferase</keyword>
<comment type="subcellular location">
    <subcellularLocation>
        <location evidence="2">Cell membrane</location>
    </subcellularLocation>
</comment>
<feature type="domain" description="HAMP" evidence="13">
    <location>
        <begin position="181"/>
        <end position="234"/>
    </location>
</feature>
<dbReference type="InterPro" id="IPR004358">
    <property type="entry name" value="Sig_transdc_His_kin-like_C"/>
</dbReference>
<evidence type="ECO:0000256" key="11">
    <source>
        <dbReference type="SAM" id="Phobius"/>
    </source>
</evidence>
<dbReference type="Pfam" id="PF02518">
    <property type="entry name" value="HATPase_c"/>
    <property type="match status" value="1"/>
</dbReference>
<dbReference type="PANTHER" id="PTHR45436:SF5">
    <property type="entry name" value="SENSOR HISTIDINE KINASE TRCS"/>
    <property type="match status" value="1"/>
</dbReference>
<dbReference type="Pfam" id="PF00512">
    <property type="entry name" value="HisKA"/>
    <property type="match status" value="1"/>
</dbReference>
<dbReference type="SUPFAM" id="SSF47384">
    <property type="entry name" value="Homodimeric domain of signal transducing histidine kinase"/>
    <property type="match status" value="1"/>
</dbReference>
<comment type="catalytic activity">
    <reaction evidence="1">
        <text>ATP + protein L-histidine = ADP + protein N-phospho-L-histidine.</text>
        <dbReference type="EC" id="2.7.13.3"/>
    </reaction>
</comment>
<feature type="transmembrane region" description="Helical" evidence="11">
    <location>
        <begin position="12"/>
        <end position="33"/>
    </location>
</feature>
<keyword evidence="4" id="KW-0597">Phosphoprotein</keyword>
<dbReference type="InterPro" id="IPR003661">
    <property type="entry name" value="HisK_dim/P_dom"/>
</dbReference>
<evidence type="ECO:0000313" key="14">
    <source>
        <dbReference type="EMBL" id="NAS20590.1"/>
    </source>
</evidence>
<dbReference type="PANTHER" id="PTHR45436">
    <property type="entry name" value="SENSOR HISTIDINE KINASE YKOH"/>
    <property type="match status" value="1"/>
</dbReference>
<dbReference type="PROSITE" id="PS50109">
    <property type="entry name" value="HIS_KIN"/>
    <property type="match status" value="1"/>
</dbReference>
<dbReference type="PROSITE" id="PS50885">
    <property type="entry name" value="HAMP"/>
    <property type="match status" value="1"/>
</dbReference>
<evidence type="ECO:0000256" key="6">
    <source>
        <dbReference type="ARBA" id="ARBA00022692"/>
    </source>
</evidence>
<keyword evidence="6 11" id="KW-0812">Transmembrane</keyword>
<dbReference type="InterPro" id="IPR036890">
    <property type="entry name" value="HATPase_C_sf"/>
</dbReference>